<sequence length="61" mass="7059">MTIGQGQVSQWVLSYSGVKLLPMRMASLYFAWWRHWMETMSSYSCLQSSVPVRMVVLFAVP</sequence>
<reference evidence="1" key="2">
    <citation type="journal article" date="2015" name="Data Brief">
        <title>Shoot transcriptome of the giant reed, Arundo donax.</title>
        <authorList>
            <person name="Barrero R.A."/>
            <person name="Guerrero F.D."/>
            <person name="Moolhuijzen P."/>
            <person name="Goolsby J.A."/>
            <person name="Tidwell J."/>
            <person name="Bellgard S.E."/>
            <person name="Bellgard M.I."/>
        </authorList>
    </citation>
    <scope>NUCLEOTIDE SEQUENCE</scope>
    <source>
        <tissue evidence="1">Shoot tissue taken approximately 20 cm above the soil surface</tissue>
    </source>
</reference>
<accession>A0A0A9ANH4</accession>
<dbReference type="AlphaFoldDB" id="A0A0A9ANH4"/>
<proteinExistence type="predicted"/>
<name>A0A0A9ANH4_ARUDO</name>
<evidence type="ECO:0000313" key="1">
    <source>
        <dbReference type="EMBL" id="JAD48592.1"/>
    </source>
</evidence>
<protein>
    <submittedName>
        <fullName evidence="1">Uncharacterized protein</fullName>
    </submittedName>
</protein>
<reference evidence="1" key="1">
    <citation type="submission" date="2014-09" db="EMBL/GenBank/DDBJ databases">
        <authorList>
            <person name="Magalhaes I.L.F."/>
            <person name="Oliveira U."/>
            <person name="Santos F.R."/>
            <person name="Vidigal T.H.D.A."/>
            <person name="Brescovit A.D."/>
            <person name="Santos A.J."/>
        </authorList>
    </citation>
    <scope>NUCLEOTIDE SEQUENCE</scope>
    <source>
        <tissue evidence="1">Shoot tissue taken approximately 20 cm above the soil surface</tissue>
    </source>
</reference>
<organism evidence="1">
    <name type="scientific">Arundo donax</name>
    <name type="common">Giant reed</name>
    <name type="synonym">Donax arundinaceus</name>
    <dbReference type="NCBI Taxonomy" id="35708"/>
    <lineage>
        <taxon>Eukaryota</taxon>
        <taxon>Viridiplantae</taxon>
        <taxon>Streptophyta</taxon>
        <taxon>Embryophyta</taxon>
        <taxon>Tracheophyta</taxon>
        <taxon>Spermatophyta</taxon>
        <taxon>Magnoliopsida</taxon>
        <taxon>Liliopsida</taxon>
        <taxon>Poales</taxon>
        <taxon>Poaceae</taxon>
        <taxon>PACMAD clade</taxon>
        <taxon>Arundinoideae</taxon>
        <taxon>Arundineae</taxon>
        <taxon>Arundo</taxon>
    </lineage>
</organism>
<dbReference type="EMBL" id="GBRH01249303">
    <property type="protein sequence ID" value="JAD48592.1"/>
    <property type="molecule type" value="Transcribed_RNA"/>
</dbReference>